<dbReference type="InterPro" id="IPR043154">
    <property type="entry name" value="Sec-1-like_dom1"/>
</dbReference>
<dbReference type="Proteomes" id="UP000695022">
    <property type="component" value="Unplaced"/>
</dbReference>
<gene>
    <name evidence="3" type="primary">LOC106808467</name>
</gene>
<reference evidence="3" key="1">
    <citation type="submission" date="2025-08" db="UniProtKB">
        <authorList>
            <consortium name="RefSeq"/>
        </authorList>
    </citation>
    <scope>IDENTIFICATION</scope>
</reference>
<evidence type="ECO:0000256" key="1">
    <source>
        <dbReference type="ARBA" id="ARBA00009884"/>
    </source>
</evidence>
<dbReference type="InterPro" id="IPR043127">
    <property type="entry name" value="Sec-1-like_dom3a"/>
</dbReference>
<dbReference type="SUPFAM" id="SSF56815">
    <property type="entry name" value="Sec1/munc18-like (SM) proteins"/>
    <property type="match status" value="1"/>
</dbReference>
<accession>A0ABM1E3B6</accession>
<dbReference type="PIRSF" id="PIRSF005715">
    <property type="entry name" value="VPS45_Sec1"/>
    <property type="match status" value="1"/>
</dbReference>
<evidence type="ECO:0000313" key="2">
    <source>
        <dbReference type="Proteomes" id="UP000695022"/>
    </source>
</evidence>
<dbReference type="Gene3D" id="3.90.830.10">
    <property type="entry name" value="Syntaxin Binding Protein 1, Chain A, domain 2"/>
    <property type="match status" value="1"/>
</dbReference>
<dbReference type="InterPro" id="IPR027482">
    <property type="entry name" value="Sec1-like_dom2"/>
</dbReference>
<dbReference type="Pfam" id="PF00995">
    <property type="entry name" value="Sec1"/>
    <property type="match status" value="1"/>
</dbReference>
<name>A0ABM1E3B6_PRICU</name>
<organism evidence="2 3">
    <name type="scientific">Priapulus caudatus</name>
    <name type="common">Priapulid worm</name>
    <dbReference type="NCBI Taxonomy" id="37621"/>
    <lineage>
        <taxon>Eukaryota</taxon>
        <taxon>Metazoa</taxon>
        <taxon>Ecdysozoa</taxon>
        <taxon>Scalidophora</taxon>
        <taxon>Priapulida</taxon>
        <taxon>Priapulimorpha</taxon>
        <taxon>Priapulimorphida</taxon>
        <taxon>Priapulidae</taxon>
        <taxon>Priapulus</taxon>
    </lineage>
</organism>
<dbReference type="RefSeq" id="XP_014666687.1">
    <property type="nucleotide sequence ID" value="XM_014811201.1"/>
</dbReference>
<evidence type="ECO:0000313" key="3">
    <source>
        <dbReference type="RefSeq" id="XP_014666687.1"/>
    </source>
</evidence>
<dbReference type="PANTHER" id="PTHR11679">
    <property type="entry name" value="VESICLE PROTEIN SORTING-ASSOCIATED"/>
    <property type="match status" value="1"/>
</dbReference>
<sequence>MNVVVAVKQYVSRMIEESGPGMKVLLMDKETISIVSMVYAQSEILQKEVYLFEKIESASREYMKHLKCICFLRPTKDNVEQLSRELKDPKYGLYYIYFSNVISKADVKVLAEADEQEVVREMQEFYADFLAVGPHVFTFNIRTCYQGFTWEPSALSRIVCGVSGMLLAVKKCPMIRYQNSSEMAKRLAENIRQMINREAALFDFRRTDVPPILLIVDRRDDPITPLLNQWTYQAMVHEMLGIKKNLVNLAGVPGVDRDLHEVVLSSEHDEFYANNLYKNFGEIGTNIKELMEEFTRKSQSQQKVESIVEMKAFIENYPQFKKMSGTVSKHVTVVGELSRLVGAHNLMEVSEAEQELACQNDHSQSLQKIKKLFGSERLSDLDAVRLVMLYALRYERHSNNDIVGLEEMLRKKGTPEKLTKMVRAIQDFAGDSIRKGEMFENEDPIAITKKFFKGLQGVANIYTQHKPLLEATLDQLIKGKLREALYPYLGTNQLRERPQDIIVFMIGGVTYEEALSVHNMNKSCPGVRIVLGGSTVHNTSSFLDEVSSATPGGYRSRYHGPRTHRS</sequence>
<dbReference type="Gene3D" id="3.40.50.1910">
    <property type="match status" value="1"/>
</dbReference>
<dbReference type="Gene3D" id="3.40.50.2060">
    <property type="match status" value="1"/>
</dbReference>
<proteinExistence type="inferred from homology"/>
<comment type="similarity">
    <text evidence="1">Belongs to the STXBP/unc-18/SEC1 family.</text>
</comment>
<protein>
    <submittedName>
        <fullName evidence="3">Vacuolar protein sorting-associated protein 45-like</fullName>
    </submittedName>
</protein>
<keyword evidence="2" id="KW-1185">Reference proteome</keyword>
<dbReference type="Gene3D" id="1.25.40.60">
    <property type="match status" value="1"/>
</dbReference>
<dbReference type="InterPro" id="IPR001619">
    <property type="entry name" value="Sec1-like"/>
</dbReference>
<dbReference type="InterPro" id="IPR036045">
    <property type="entry name" value="Sec1-like_sf"/>
</dbReference>
<dbReference type="GeneID" id="106808467"/>